<dbReference type="Gene3D" id="3.40.50.720">
    <property type="entry name" value="NAD(P)-binding Rossmann-like Domain"/>
    <property type="match status" value="1"/>
</dbReference>
<dbReference type="Gene3D" id="1.10.3660.10">
    <property type="entry name" value="6-phosphogluconate dehydrogenase C-terminal like domain"/>
    <property type="match status" value="1"/>
</dbReference>
<sequence length="274" mass="30981">MVLQSSFNPRLASIKDVKAKQITIIGGCGRMGNLFREQLLSVGHKVNVLEQEDWDDADKLLNNADVVLISVPIKYTVDIIGRAAKYLSPKTALCDITSIKTQPTEAMLKHHTGPVMGLHPMFGPSVKSFCSQKIVVCPGRNHESFQWLLDFLQNQGAELITYSPEEHDRMMVYIQATQHFCRLSLGIFLAQSNIDLEQSLSISSPSFCQEIEILQRLFCQNPNLCVDIMLATDERCQAINSLANTYSRLAKLVEQKDREGLIREFEKTQNFFKQ</sequence>
<protein>
    <submittedName>
        <fullName evidence="4">Chorismate mutase/prephenate dehydrogenase</fullName>
    </submittedName>
</protein>
<dbReference type="OrthoDB" id="6198144at2"/>
<dbReference type="InterPro" id="IPR050812">
    <property type="entry name" value="Preph/Arog_dehydrog"/>
</dbReference>
<dbReference type="PROSITE" id="PS51176">
    <property type="entry name" value="PDH_ADH"/>
    <property type="match status" value="1"/>
</dbReference>
<dbReference type="GO" id="GO:0006571">
    <property type="term" value="P:tyrosine biosynthetic process"/>
    <property type="evidence" value="ECO:0007669"/>
    <property type="project" value="InterPro"/>
</dbReference>
<dbReference type="InterPro" id="IPR003099">
    <property type="entry name" value="Prephen_DH"/>
</dbReference>
<dbReference type="SUPFAM" id="SSF51735">
    <property type="entry name" value="NAD(P)-binding Rossmann-fold domains"/>
    <property type="match status" value="1"/>
</dbReference>
<dbReference type="SUPFAM" id="SSF48179">
    <property type="entry name" value="6-phosphogluconate dehydrogenase C-terminal domain-like"/>
    <property type="match status" value="1"/>
</dbReference>
<dbReference type="AlphaFoldDB" id="A0A1Z4GHG5"/>
<dbReference type="GO" id="GO:0004665">
    <property type="term" value="F:prephenate dehydrogenase (NADP+) activity"/>
    <property type="evidence" value="ECO:0007669"/>
    <property type="project" value="InterPro"/>
</dbReference>
<evidence type="ECO:0000313" key="4">
    <source>
        <dbReference type="EMBL" id="BAY16925.1"/>
    </source>
</evidence>
<dbReference type="NCBIfam" id="NF008400">
    <property type="entry name" value="PRK11199.1"/>
    <property type="match status" value="1"/>
</dbReference>
<dbReference type="PANTHER" id="PTHR21363:SF0">
    <property type="entry name" value="PREPHENATE DEHYDROGENASE [NADP(+)]"/>
    <property type="match status" value="1"/>
</dbReference>
<evidence type="ECO:0000259" key="3">
    <source>
        <dbReference type="PROSITE" id="PS51176"/>
    </source>
</evidence>
<comment type="similarity">
    <text evidence="1">Belongs to the prephenate/arogenate dehydrogenase family.</text>
</comment>
<dbReference type="GO" id="GO:0070403">
    <property type="term" value="F:NAD+ binding"/>
    <property type="evidence" value="ECO:0007669"/>
    <property type="project" value="InterPro"/>
</dbReference>
<dbReference type="Proteomes" id="UP000218287">
    <property type="component" value="Chromosome"/>
</dbReference>
<keyword evidence="5" id="KW-1185">Reference proteome</keyword>
<evidence type="ECO:0000256" key="2">
    <source>
        <dbReference type="ARBA" id="ARBA00023002"/>
    </source>
</evidence>
<dbReference type="InterPro" id="IPR036291">
    <property type="entry name" value="NAD(P)-bd_dom_sf"/>
</dbReference>
<dbReference type="Pfam" id="PF02153">
    <property type="entry name" value="PDH_N"/>
    <property type="match status" value="1"/>
</dbReference>
<dbReference type="InterPro" id="IPR046825">
    <property type="entry name" value="PDH_C"/>
</dbReference>
<gene>
    <name evidence="4" type="ORF">NIES21_27590</name>
</gene>
<feature type="domain" description="Prephenate/arogenate dehydrogenase" evidence="3">
    <location>
        <begin position="20"/>
        <end position="274"/>
    </location>
</feature>
<dbReference type="InterPro" id="IPR008927">
    <property type="entry name" value="6-PGluconate_DH-like_C_sf"/>
</dbReference>
<dbReference type="InterPro" id="IPR046826">
    <property type="entry name" value="PDH_N"/>
</dbReference>
<reference evidence="4 5" key="1">
    <citation type="submission" date="2017-06" db="EMBL/GenBank/DDBJ databases">
        <title>Genome sequencing of cyanobaciteial culture collection at National Institute for Environmental Studies (NIES).</title>
        <authorList>
            <person name="Hirose Y."/>
            <person name="Shimura Y."/>
            <person name="Fujisawa T."/>
            <person name="Nakamura Y."/>
            <person name="Kawachi M."/>
        </authorList>
    </citation>
    <scope>NUCLEOTIDE SEQUENCE [LARGE SCALE GENOMIC DNA]</scope>
    <source>
        <strain evidence="4 5">NIES-21</strain>
    </source>
</reference>
<organism evidence="4 5">
    <name type="scientific">Anabaenopsis circularis NIES-21</name>
    <dbReference type="NCBI Taxonomy" id="1085406"/>
    <lineage>
        <taxon>Bacteria</taxon>
        <taxon>Bacillati</taxon>
        <taxon>Cyanobacteriota</taxon>
        <taxon>Cyanophyceae</taxon>
        <taxon>Nostocales</taxon>
        <taxon>Nodulariaceae</taxon>
        <taxon>Anabaenopsis</taxon>
    </lineage>
</organism>
<dbReference type="PANTHER" id="PTHR21363">
    <property type="entry name" value="PREPHENATE DEHYDROGENASE"/>
    <property type="match status" value="1"/>
</dbReference>
<name>A0A1Z4GHG5_9CYAN</name>
<evidence type="ECO:0000256" key="1">
    <source>
        <dbReference type="ARBA" id="ARBA00007964"/>
    </source>
</evidence>
<accession>A0A1Z4GHG5</accession>
<dbReference type="GO" id="GO:0008977">
    <property type="term" value="F:prephenate dehydrogenase (NAD+) activity"/>
    <property type="evidence" value="ECO:0007669"/>
    <property type="project" value="InterPro"/>
</dbReference>
<dbReference type="Pfam" id="PF20463">
    <property type="entry name" value="PDH_C"/>
    <property type="match status" value="1"/>
</dbReference>
<proteinExistence type="inferred from homology"/>
<evidence type="ECO:0000313" key="5">
    <source>
        <dbReference type="Proteomes" id="UP000218287"/>
    </source>
</evidence>
<keyword evidence="2" id="KW-0560">Oxidoreductase</keyword>
<dbReference type="EMBL" id="AP018174">
    <property type="protein sequence ID" value="BAY16925.1"/>
    <property type="molecule type" value="Genomic_DNA"/>
</dbReference>